<keyword evidence="3" id="KW-1185">Reference proteome</keyword>
<evidence type="ECO:0000313" key="2">
    <source>
        <dbReference type="EMBL" id="MDF9744928.1"/>
    </source>
</evidence>
<accession>A0A9Q4L147</accession>
<dbReference type="Pfam" id="PF04519">
    <property type="entry name" value="Bactofilin"/>
    <property type="match status" value="1"/>
</dbReference>
<dbReference type="EMBL" id="JAMQOT010000001">
    <property type="protein sequence ID" value="MDF9744928.1"/>
    <property type="molecule type" value="Genomic_DNA"/>
</dbReference>
<reference evidence="2" key="1">
    <citation type="submission" date="2022-06" db="EMBL/GenBank/DDBJ databases">
        <title>Natrinema sp. a new haloarchaeum isolate from saline soil.</title>
        <authorList>
            <person name="Strakova D."/>
            <person name="Galisteo C."/>
            <person name="Sanchez-Porro C."/>
            <person name="Ventosa A."/>
        </authorList>
    </citation>
    <scope>NUCLEOTIDE SEQUENCE</scope>
    <source>
        <strain evidence="2">S1CR25-10</strain>
    </source>
</reference>
<proteinExistence type="predicted"/>
<dbReference type="Proteomes" id="UP001154061">
    <property type="component" value="Unassembled WGS sequence"/>
</dbReference>
<feature type="region of interest" description="Disordered" evidence="1">
    <location>
        <begin position="349"/>
        <end position="379"/>
    </location>
</feature>
<evidence type="ECO:0000313" key="3">
    <source>
        <dbReference type="Proteomes" id="UP001154061"/>
    </source>
</evidence>
<protein>
    <submittedName>
        <fullName evidence="2">Polymer-forming cytoskeletal protein</fullName>
    </submittedName>
</protein>
<gene>
    <name evidence="2" type="ORF">NDI89_04935</name>
</gene>
<comment type="caution">
    <text evidence="2">The sequence shown here is derived from an EMBL/GenBank/DDBJ whole genome shotgun (WGS) entry which is preliminary data.</text>
</comment>
<name>A0A9Q4L147_9EURY</name>
<feature type="compositionally biased region" description="Polar residues" evidence="1">
    <location>
        <begin position="357"/>
        <end position="379"/>
    </location>
</feature>
<evidence type="ECO:0000256" key="1">
    <source>
        <dbReference type="SAM" id="MobiDB-lite"/>
    </source>
</evidence>
<dbReference type="AlphaFoldDB" id="A0A9Q4L147"/>
<dbReference type="InterPro" id="IPR007607">
    <property type="entry name" value="BacA/B"/>
</dbReference>
<dbReference type="InterPro" id="IPR011004">
    <property type="entry name" value="Trimer_LpxA-like_sf"/>
</dbReference>
<dbReference type="RefSeq" id="WP_277520394.1">
    <property type="nucleotide sequence ID" value="NZ_JAMQOT010000001.1"/>
</dbReference>
<dbReference type="SUPFAM" id="SSF51161">
    <property type="entry name" value="Trimeric LpxA-like enzymes"/>
    <property type="match status" value="1"/>
</dbReference>
<sequence length="444" mass="44386">MNTVVKLGFVFVALGAVAMAGPVFGFTTIAADRGVSAETASDANALVGIETTGETPDKKNDAVIVEITNNANQAYDPLETDVTIDDPNGALAVSSGFATALSSGDTTGLEVTCDGGGDGTATVTVNANAVGSTLEVREDSYTTAVDYSCTGKGSNANFEVRNPGLGADTDELEFGLENVGSDRAKIHGISVDETTAEAIEVENDGNGNPPPVEFGGAETKAGVVRIGDGEYDLQGNEKVGAGETVAVGIYGFQTGAGDPVSVEGEDVTISLYGSKGRLDKVTVSVPVFPSGGEDVTTDGDVILEAEETSGGIDAGGDLIAEDSSKIDGAVDVDGEVDLGGSVESVDTIDAGGDVTTGLESSVKNDVTSRDGSVTTGEKSTIKGTVDAGENATVGAKGEVDGDVIAGGDVVLREDAVVKGDVTADGCVTLEAGAQVKGEISENCG</sequence>
<organism evidence="2 3">
    <name type="scientific">Natrinema salsiterrestre</name>
    <dbReference type="NCBI Taxonomy" id="2950540"/>
    <lineage>
        <taxon>Archaea</taxon>
        <taxon>Methanobacteriati</taxon>
        <taxon>Methanobacteriota</taxon>
        <taxon>Stenosarchaea group</taxon>
        <taxon>Halobacteria</taxon>
        <taxon>Halobacteriales</taxon>
        <taxon>Natrialbaceae</taxon>
        <taxon>Natrinema</taxon>
    </lineage>
</organism>